<dbReference type="Proteomes" id="UP000002866">
    <property type="component" value="Chromosome 6"/>
</dbReference>
<reference evidence="11 12" key="1">
    <citation type="journal article" date="2011" name="Proc. Natl. Acad. Sci. U.S.A.">
        <title>Evolutionary erosion of yeast sex chromosomes by mating-type switching accidents.</title>
        <authorList>
            <person name="Gordon J.L."/>
            <person name="Armisen D."/>
            <person name="Proux-Wera E."/>
            <person name="Oheigeartaigh S.S."/>
            <person name="Byrne K.P."/>
            <person name="Wolfe K.H."/>
        </authorList>
    </citation>
    <scope>NUCLEOTIDE SEQUENCE [LARGE SCALE GENOMIC DNA]</scope>
    <source>
        <strain evidence="12">ATCC 34711 / CBS 6284 / DSM 70876 / NBRC 10599 / NRRL Y-10934 / UCD 77-7</strain>
    </source>
</reference>
<dbReference type="OMA" id="CKYWSMK"/>
<dbReference type="OrthoDB" id="20839at2759"/>
<dbReference type="Gene3D" id="3.30.40.10">
    <property type="entry name" value="Zinc/RING finger domain, C3HC4 (zinc finger)"/>
    <property type="match status" value="2"/>
</dbReference>
<sequence>MDKDDVPKLREEKRLEELYDDLKPNTLIPMVYSSESSSLVNSIELNVNNSVDTRIKQIIFKGKTTLEQIKVNPNRTRYRKNRISLESLTSPFPIEKHNHAQCTSSHNVSNTKDYSDNFSHSFDENKTPYSTKYDPINIKQPEVNIRNALAHLSPNLASFQTEYDMDEHDFLYMQYLNEKYADGKFTEELFELLITVLEIEWFNLEKMIPPRNYSAYDSSINNNNNVQYHMSQSYRNHYDLYGSDDGIYPNSEQTCAICDGAYSDNNNAIVFCDGCDIAVHQECYGIVFIPEGQWLCRKCLFSKNMKVNCLLCPSHTGAFKQTDVGKWAHVLCSLWIPELYFANVNYMEPIEGLEYIAKSRWKLVCYICEQRVGACIQCSNKNCFRSYHVTCAKRAGLYLKFNGVSIPDMAINQYSHGHVPKTFCDKHSPNGPSSNASLGIMKVRRYLKYLKEKELRSSEEEDLDILQNEDENYRKTTNTGISLSNINYQTDYDNIRQGIISPNDSSEIDQWKTHNGTPIAPNYFATLLQKICAMYSLPKAQNISVEMCKYWSMKREFRKGAPLVRKYDFSTYNTLTIEEIKDRINFSDSLLDDLMKLKNIINLIGQRTKIEDSIHDNNDNITAIIERPTKWLMRKNVLDKWTSSACFKNIIKEINSKANYSIELNNIFEQLISKEFESIEDVKQIVYEFFEILNKLILNLNTIPRSLINNINKSKVLFNELFIGLENNNCKKFLNQDFEIDKENYANIKERPWNGKIVLKDEGLSDVEELGSKEMRFLGYLMSKTSSSRK</sequence>
<dbReference type="GO" id="GO:1990467">
    <property type="term" value="C:NuA3a histone acetyltransferase complex"/>
    <property type="evidence" value="ECO:0007669"/>
    <property type="project" value="EnsemblFungi"/>
</dbReference>
<dbReference type="Pfam" id="PF13831">
    <property type="entry name" value="PHD_2"/>
    <property type="match status" value="1"/>
</dbReference>
<dbReference type="EMBL" id="HE806321">
    <property type="protein sequence ID" value="CCH61695.1"/>
    <property type="molecule type" value="Genomic_DNA"/>
</dbReference>
<evidence type="ECO:0000256" key="6">
    <source>
        <dbReference type="ARBA" id="ARBA00023242"/>
    </source>
</evidence>
<evidence type="ECO:0000256" key="5">
    <source>
        <dbReference type="ARBA" id="ARBA00022833"/>
    </source>
</evidence>
<evidence type="ECO:0000313" key="12">
    <source>
        <dbReference type="Proteomes" id="UP000002866"/>
    </source>
</evidence>
<dbReference type="Pfam" id="PF10513">
    <property type="entry name" value="EPL1"/>
    <property type="match status" value="1"/>
</dbReference>
<keyword evidence="5" id="KW-0862">Zinc</keyword>
<dbReference type="InterPro" id="IPR001965">
    <property type="entry name" value="Znf_PHD"/>
</dbReference>
<evidence type="ECO:0000256" key="7">
    <source>
        <dbReference type="PROSITE-ProRule" id="PRU00146"/>
    </source>
</evidence>
<dbReference type="InterPro" id="IPR034732">
    <property type="entry name" value="EPHD"/>
</dbReference>
<dbReference type="GO" id="GO:0005634">
    <property type="term" value="C:nucleus"/>
    <property type="evidence" value="ECO:0007669"/>
    <property type="project" value="UniProtKB-SubCell"/>
</dbReference>
<dbReference type="InterPro" id="IPR019786">
    <property type="entry name" value="Zinc_finger_PHD-type_CS"/>
</dbReference>
<dbReference type="SMART" id="SM00249">
    <property type="entry name" value="PHD"/>
    <property type="match status" value="2"/>
</dbReference>
<keyword evidence="8" id="KW-0175">Coiled coil</keyword>
<dbReference type="InParanoid" id="I2H5P3"/>
<dbReference type="PROSITE" id="PS50016">
    <property type="entry name" value="ZF_PHD_2"/>
    <property type="match status" value="1"/>
</dbReference>
<evidence type="ECO:0008006" key="13">
    <source>
        <dbReference type="Google" id="ProtNLM"/>
    </source>
</evidence>
<dbReference type="GO" id="GO:0140003">
    <property type="term" value="F:histone H3K36me3 reader activity"/>
    <property type="evidence" value="ECO:0007669"/>
    <property type="project" value="EnsemblFungi"/>
</dbReference>
<proteinExistence type="predicted"/>
<dbReference type="Pfam" id="PF13832">
    <property type="entry name" value="zf-HC5HC2H_2"/>
    <property type="match status" value="1"/>
</dbReference>
<evidence type="ECO:0000256" key="3">
    <source>
        <dbReference type="ARBA" id="ARBA00022737"/>
    </source>
</evidence>
<evidence type="ECO:0000256" key="8">
    <source>
        <dbReference type="SAM" id="Coils"/>
    </source>
</evidence>
<dbReference type="HOGENOM" id="CLU_002663_1_0_1"/>
<dbReference type="InterPro" id="IPR019542">
    <property type="entry name" value="Enhancer_polycomb-like_N"/>
</dbReference>
<protein>
    <recommendedName>
        <fullName evidence="13">PHD-type domain-containing protein</fullName>
    </recommendedName>
</protein>
<dbReference type="InterPro" id="IPR019787">
    <property type="entry name" value="Znf_PHD-finger"/>
</dbReference>
<dbReference type="FunCoup" id="I2H5P3">
    <property type="interactions" value="183"/>
</dbReference>
<comment type="subcellular location">
    <subcellularLocation>
        <location evidence="1">Nucleus</location>
    </subcellularLocation>
</comment>
<gene>
    <name evidence="11" type="primary">TBLA0F01530</name>
    <name evidence="11" type="ORF">TBLA_0F01530</name>
</gene>
<dbReference type="CDD" id="cd15492">
    <property type="entry name" value="PHD_BRPF_JADE_like"/>
    <property type="match status" value="1"/>
</dbReference>
<dbReference type="KEGG" id="tbl:TBLA_0F01530"/>
<feature type="domain" description="PHD-type" evidence="9">
    <location>
        <begin position="252"/>
        <end position="302"/>
    </location>
</feature>
<keyword evidence="6" id="KW-0539">Nucleus</keyword>
<feature type="coiled-coil region" evidence="8">
    <location>
        <begin position="449"/>
        <end position="476"/>
    </location>
</feature>
<dbReference type="GO" id="GO:0006338">
    <property type="term" value="P:chromatin remodeling"/>
    <property type="evidence" value="ECO:0007669"/>
    <property type="project" value="EnsemblFungi"/>
</dbReference>
<dbReference type="SUPFAM" id="SSF57903">
    <property type="entry name" value="FYVE/PHD zinc finger"/>
    <property type="match status" value="1"/>
</dbReference>
<keyword evidence="4 7" id="KW-0863">Zinc-finger</keyword>
<organism evidence="11 12">
    <name type="scientific">Henningerozyma blattae (strain ATCC 34711 / CBS 6284 / DSM 70876 / NBRC 10599 / NRRL Y-10934 / UCD 77-7)</name>
    <name type="common">Yeast</name>
    <name type="synonym">Tetrapisispora blattae</name>
    <dbReference type="NCBI Taxonomy" id="1071380"/>
    <lineage>
        <taxon>Eukaryota</taxon>
        <taxon>Fungi</taxon>
        <taxon>Dikarya</taxon>
        <taxon>Ascomycota</taxon>
        <taxon>Saccharomycotina</taxon>
        <taxon>Saccharomycetes</taxon>
        <taxon>Saccharomycetales</taxon>
        <taxon>Saccharomycetaceae</taxon>
        <taxon>Henningerozyma</taxon>
    </lineage>
</organism>
<dbReference type="GO" id="GO:0008270">
    <property type="term" value="F:zinc ion binding"/>
    <property type="evidence" value="ECO:0007669"/>
    <property type="project" value="UniProtKB-KW"/>
</dbReference>
<evidence type="ECO:0000256" key="2">
    <source>
        <dbReference type="ARBA" id="ARBA00022723"/>
    </source>
</evidence>
<evidence type="ECO:0000256" key="4">
    <source>
        <dbReference type="ARBA" id="ARBA00022771"/>
    </source>
</evidence>
<dbReference type="eggNOG" id="KOG0955">
    <property type="taxonomic scope" value="Eukaryota"/>
</dbReference>
<dbReference type="GO" id="GO:0006357">
    <property type="term" value="P:regulation of transcription by RNA polymerase II"/>
    <property type="evidence" value="ECO:0007669"/>
    <property type="project" value="TreeGrafter"/>
</dbReference>
<evidence type="ECO:0000313" key="11">
    <source>
        <dbReference type="EMBL" id="CCH61695.1"/>
    </source>
</evidence>
<evidence type="ECO:0000256" key="1">
    <source>
        <dbReference type="ARBA" id="ARBA00004123"/>
    </source>
</evidence>
<dbReference type="PROSITE" id="PS01359">
    <property type="entry name" value="ZF_PHD_1"/>
    <property type="match status" value="1"/>
</dbReference>
<keyword evidence="2" id="KW-0479">Metal-binding</keyword>
<dbReference type="PANTHER" id="PTHR13793:SF107">
    <property type="entry name" value="BROMODOMAIN-CONTAINING PROTEIN HOMOLOG"/>
    <property type="match status" value="1"/>
</dbReference>
<keyword evidence="12" id="KW-1185">Reference proteome</keyword>
<dbReference type="InterPro" id="IPR013083">
    <property type="entry name" value="Znf_RING/FYVE/PHD"/>
</dbReference>
<dbReference type="STRING" id="1071380.I2H5P3"/>
<dbReference type="AlphaFoldDB" id="I2H5P3"/>
<dbReference type="InterPro" id="IPR050701">
    <property type="entry name" value="Histone_Mod_Regulator"/>
</dbReference>
<evidence type="ECO:0000259" key="9">
    <source>
        <dbReference type="PROSITE" id="PS50016"/>
    </source>
</evidence>
<evidence type="ECO:0000259" key="10">
    <source>
        <dbReference type="PROSITE" id="PS51805"/>
    </source>
</evidence>
<dbReference type="GeneID" id="14496804"/>
<dbReference type="GO" id="GO:1990468">
    <property type="term" value="C:NuA3b histone acetyltransferase complex"/>
    <property type="evidence" value="ECO:0007669"/>
    <property type="project" value="EnsemblFungi"/>
</dbReference>
<name>I2H5P3_HENB6</name>
<feature type="domain" description="PHD-type" evidence="10">
    <location>
        <begin position="306"/>
        <end position="428"/>
    </location>
</feature>
<dbReference type="FunFam" id="3.30.40.10:FF:000007">
    <property type="entry name" value="Bromodomain containing 1, isoform CRA_b"/>
    <property type="match status" value="1"/>
</dbReference>
<dbReference type="PROSITE" id="PS51805">
    <property type="entry name" value="EPHD"/>
    <property type="match status" value="1"/>
</dbReference>
<accession>I2H5P3</accession>
<dbReference type="InterPro" id="IPR011011">
    <property type="entry name" value="Znf_FYVE_PHD"/>
</dbReference>
<keyword evidence="3" id="KW-0677">Repeat</keyword>
<dbReference type="RefSeq" id="XP_004181214.1">
    <property type="nucleotide sequence ID" value="XM_004181166.1"/>
</dbReference>
<dbReference type="PANTHER" id="PTHR13793">
    <property type="entry name" value="PHD FINGER PROTEINS"/>
    <property type="match status" value="1"/>
</dbReference>